<evidence type="ECO:0000313" key="11">
    <source>
        <dbReference type="Proteomes" id="UP000823123"/>
    </source>
</evidence>
<evidence type="ECO:0000256" key="1">
    <source>
        <dbReference type="ARBA" id="ARBA00004651"/>
    </source>
</evidence>
<feature type="transmembrane region" description="Helical" evidence="7">
    <location>
        <begin position="20"/>
        <end position="41"/>
    </location>
</feature>
<feature type="transmembrane region" description="Helical" evidence="7">
    <location>
        <begin position="247"/>
        <end position="265"/>
    </location>
</feature>
<dbReference type="InterPro" id="IPR036640">
    <property type="entry name" value="ABC1_TM_sf"/>
</dbReference>
<feature type="transmembrane region" description="Helical" evidence="7">
    <location>
        <begin position="53"/>
        <end position="77"/>
    </location>
</feature>
<dbReference type="Pfam" id="PF00005">
    <property type="entry name" value="ABC_tran"/>
    <property type="match status" value="1"/>
</dbReference>
<dbReference type="InterPro" id="IPR039421">
    <property type="entry name" value="Type_1_exporter"/>
</dbReference>
<name>A0ABS1C9X0_9FIRM</name>
<dbReference type="SUPFAM" id="SSF52540">
    <property type="entry name" value="P-loop containing nucleoside triphosphate hydrolases"/>
    <property type="match status" value="1"/>
</dbReference>
<dbReference type="SMART" id="SM00382">
    <property type="entry name" value="AAA"/>
    <property type="match status" value="1"/>
</dbReference>
<dbReference type="CDD" id="cd07346">
    <property type="entry name" value="ABC_6TM_exporters"/>
    <property type="match status" value="1"/>
</dbReference>
<dbReference type="InterPro" id="IPR011527">
    <property type="entry name" value="ABC1_TM_dom"/>
</dbReference>
<dbReference type="InterPro" id="IPR003593">
    <property type="entry name" value="AAA+_ATPase"/>
</dbReference>
<gene>
    <name evidence="10" type="ORF">IBJ83_02240</name>
</gene>
<dbReference type="PROSITE" id="PS50929">
    <property type="entry name" value="ABC_TM1F"/>
    <property type="match status" value="1"/>
</dbReference>
<keyword evidence="3" id="KW-0547">Nucleotide-binding</keyword>
<dbReference type="PROSITE" id="PS00211">
    <property type="entry name" value="ABC_TRANSPORTER_1"/>
    <property type="match status" value="1"/>
</dbReference>
<dbReference type="GO" id="GO:0005524">
    <property type="term" value="F:ATP binding"/>
    <property type="evidence" value="ECO:0007669"/>
    <property type="project" value="UniProtKB-KW"/>
</dbReference>
<dbReference type="EMBL" id="JACVDA010000005">
    <property type="protein sequence ID" value="MBK1468137.1"/>
    <property type="molecule type" value="Genomic_DNA"/>
</dbReference>
<dbReference type="InterPro" id="IPR017871">
    <property type="entry name" value="ABC_transporter-like_CS"/>
</dbReference>
<accession>A0ABS1C9X0</accession>
<reference evidence="10 11" key="1">
    <citation type="submission" date="2020-09" db="EMBL/GenBank/DDBJ databases">
        <title>Parvimonas S3374 sp. nov.</title>
        <authorList>
            <person name="Buhl M."/>
        </authorList>
    </citation>
    <scope>NUCLEOTIDE SEQUENCE [LARGE SCALE GENOMIC DNA]</scope>
    <source>
        <strain evidence="10 11">S3374</strain>
    </source>
</reference>
<evidence type="ECO:0000256" key="3">
    <source>
        <dbReference type="ARBA" id="ARBA00022741"/>
    </source>
</evidence>
<dbReference type="SUPFAM" id="SSF90123">
    <property type="entry name" value="ABC transporter transmembrane region"/>
    <property type="match status" value="1"/>
</dbReference>
<evidence type="ECO:0000256" key="5">
    <source>
        <dbReference type="ARBA" id="ARBA00022989"/>
    </source>
</evidence>
<dbReference type="Gene3D" id="1.20.1560.10">
    <property type="entry name" value="ABC transporter type 1, transmembrane domain"/>
    <property type="match status" value="1"/>
</dbReference>
<feature type="domain" description="ABC transmembrane type-1" evidence="9">
    <location>
        <begin position="17"/>
        <end position="300"/>
    </location>
</feature>
<keyword evidence="11" id="KW-1185">Reference proteome</keyword>
<evidence type="ECO:0000256" key="4">
    <source>
        <dbReference type="ARBA" id="ARBA00022840"/>
    </source>
</evidence>
<sequence>MNIIRQCIKKRSTQFSFSVLFAILGVLAGLISYMILASLIAELINGNSNWELYLNKLLIIAGMFLIKEISAGISTTISHTATFQSLRDIRKEISNKLFEMPLGDITRISSGTLKDIIVDKVDSMETTLSHILPEMTANVVGPVFLIIYMLTLDWRLGLVSLLPFIVGMSFMKSVMNEEYTKNYKESVVLGQKMNNALVEYIGGIEVIKAFNQSNTSYQKYSDSVNDNAQFYYDWMGRCMKRVSVGRILSPMGILTVIPFGMIFYQNGSIEIETLITIVILSFATVSNLLKALNYTDDLARIGTISSSVESLLASKKIKCGTTIQPIEKFDVEFIDVDFSYNGEKQIIKNLNLTFKEGTFNALVGESGSGKSTIAKLLAGFWNVESGHIKIDGIDLNDIPLKQLSKLISYVSQDNYLFDVSVKENIRLGNPNATDEEVEQIAIKAGCDSFIRELSNGYDTIVGEGGGHLSGGERQRISIARAMLKNSPIIILDEATSYIDPENENIIQAAISKLVKGKTLIVIAHRLNTIKGADKIFVINNGMLENSGNHEELLAKSKLYCAMCMALDKEDEA</sequence>
<evidence type="ECO:0000256" key="6">
    <source>
        <dbReference type="ARBA" id="ARBA00023136"/>
    </source>
</evidence>
<keyword evidence="4 10" id="KW-0067">ATP-binding</keyword>
<dbReference type="Proteomes" id="UP000823123">
    <property type="component" value="Unassembled WGS sequence"/>
</dbReference>
<evidence type="ECO:0000313" key="10">
    <source>
        <dbReference type="EMBL" id="MBK1468137.1"/>
    </source>
</evidence>
<dbReference type="PANTHER" id="PTHR43394:SF1">
    <property type="entry name" value="ATP-BINDING CASSETTE SUB-FAMILY B MEMBER 10, MITOCHONDRIAL"/>
    <property type="match status" value="1"/>
</dbReference>
<keyword evidence="6 7" id="KW-0472">Membrane</keyword>
<feature type="transmembrane region" description="Helical" evidence="7">
    <location>
        <begin position="131"/>
        <end position="150"/>
    </location>
</feature>
<dbReference type="PANTHER" id="PTHR43394">
    <property type="entry name" value="ATP-DEPENDENT PERMEASE MDL1, MITOCHONDRIAL"/>
    <property type="match status" value="1"/>
</dbReference>
<evidence type="ECO:0000256" key="7">
    <source>
        <dbReference type="SAM" id="Phobius"/>
    </source>
</evidence>
<keyword evidence="2 7" id="KW-0812">Transmembrane</keyword>
<dbReference type="PROSITE" id="PS50893">
    <property type="entry name" value="ABC_TRANSPORTER_2"/>
    <property type="match status" value="1"/>
</dbReference>
<dbReference type="Pfam" id="PF00664">
    <property type="entry name" value="ABC_membrane"/>
    <property type="match status" value="1"/>
</dbReference>
<feature type="domain" description="ABC transporter" evidence="8">
    <location>
        <begin position="331"/>
        <end position="565"/>
    </location>
</feature>
<dbReference type="RefSeq" id="WP_063633145.1">
    <property type="nucleotide sequence ID" value="NZ_JACVDA010000005.1"/>
</dbReference>
<protein>
    <submittedName>
        <fullName evidence="10">ABC transporter ATP-binding protein</fullName>
    </submittedName>
</protein>
<dbReference type="Gene3D" id="3.40.50.300">
    <property type="entry name" value="P-loop containing nucleotide triphosphate hydrolases"/>
    <property type="match status" value="1"/>
</dbReference>
<evidence type="ECO:0000259" key="8">
    <source>
        <dbReference type="PROSITE" id="PS50893"/>
    </source>
</evidence>
<evidence type="ECO:0000256" key="2">
    <source>
        <dbReference type="ARBA" id="ARBA00022692"/>
    </source>
</evidence>
<keyword evidence="5 7" id="KW-1133">Transmembrane helix</keyword>
<dbReference type="InterPro" id="IPR003439">
    <property type="entry name" value="ABC_transporter-like_ATP-bd"/>
</dbReference>
<dbReference type="InterPro" id="IPR027417">
    <property type="entry name" value="P-loop_NTPase"/>
</dbReference>
<organism evidence="10 11">
    <name type="scientific">Parvimonas parva</name>
    <dbReference type="NCBI Taxonomy" id="2769485"/>
    <lineage>
        <taxon>Bacteria</taxon>
        <taxon>Bacillati</taxon>
        <taxon>Bacillota</taxon>
        <taxon>Tissierellia</taxon>
        <taxon>Tissierellales</taxon>
        <taxon>Peptoniphilaceae</taxon>
        <taxon>Parvimonas</taxon>
    </lineage>
</organism>
<comment type="subcellular location">
    <subcellularLocation>
        <location evidence="1">Cell membrane</location>
        <topology evidence="1">Multi-pass membrane protein</topology>
    </subcellularLocation>
</comment>
<comment type="caution">
    <text evidence="10">The sequence shown here is derived from an EMBL/GenBank/DDBJ whole genome shotgun (WGS) entry which is preliminary data.</text>
</comment>
<evidence type="ECO:0000259" key="9">
    <source>
        <dbReference type="PROSITE" id="PS50929"/>
    </source>
</evidence>
<proteinExistence type="predicted"/>
<feature type="transmembrane region" description="Helical" evidence="7">
    <location>
        <begin position="156"/>
        <end position="175"/>
    </location>
</feature>